<evidence type="ECO:0008006" key="11">
    <source>
        <dbReference type="Google" id="ProtNLM"/>
    </source>
</evidence>
<dbReference type="EMBL" id="BHWB01000011">
    <property type="protein sequence ID" value="GCB36442.1"/>
    <property type="molecule type" value="Genomic_DNA"/>
</dbReference>
<dbReference type="PROSITE" id="PS51257">
    <property type="entry name" value="PROKAR_LIPOPROTEIN"/>
    <property type="match status" value="1"/>
</dbReference>
<comment type="subcellular location">
    <subcellularLocation>
        <location evidence="1">Cell outer membrane</location>
    </subcellularLocation>
</comment>
<evidence type="ECO:0000313" key="10">
    <source>
        <dbReference type="Proteomes" id="UP000288079"/>
    </source>
</evidence>
<keyword evidence="10" id="KW-1185">Reference proteome</keyword>
<dbReference type="Proteomes" id="UP000288079">
    <property type="component" value="Unassembled WGS sequence"/>
</dbReference>
<evidence type="ECO:0000256" key="2">
    <source>
        <dbReference type="ARBA" id="ARBA00006275"/>
    </source>
</evidence>
<dbReference type="Pfam" id="PF07980">
    <property type="entry name" value="SusD_RagB"/>
    <property type="match status" value="1"/>
</dbReference>
<dbReference type="Gene3D" id="1.25.40.390">
    <property type="match status" value="1"/>
</dbReference>
<dbReference type="AlphaFoldDB" id="A0A401LY58"/>
<dbReference type="InterPro" id="IPR033985">
    <property type="entry name" value="SusD-like_N"/>
</dbReference>
<gene>
    <name evidence="9" type="ORF">KGMB02408_33870</name>
</gene>
<evidence type="ECO:0000256" key="1">
    <source>
        <dbReference type="ARBA" id="ARBA00004442"/>
    </source>
</evidence>
<proteinExistence type="inferred from homology"/>
<keyword evidence="3 6" id="KW-0732">Signal</keyword>
<dbReference type="RefSeq" id="WP_125042106.1">
    <property type="nucleotide sequence ID" value="NZ_BHWB01000011.1"/>
</dbReference>
<evidence type="ECO:0000256" key="3">
    <source>
        <dbReference type="ARBA" id="ARBA00022729"/>
    </source>
</evidence>
<comment type="caution">
    <text evidence="9">The sequence shown here is derived from an EMBL/GenBank/DDBJ whole genome shotgun (WGS) entry which is preliminary data.</text>
</comment>
<protein>
    <recommendedName>
        <fullName evidence="11">SusD-like N-terminal domain-containing protein</fullName>
    </recommendedName>
</protein>
<feature type="chain" id="PRO_5019451964" description="SusD-like N-terminal domain-containing protein" evidence="6">
    <location>
        <begin position="21"/>
        <end position="479"/>
    </location>
</feature>
<feature type="domain" description="SusD-like N-terminal" evidence="8">
    <location>
        <begin position="90"/>
        <end position="226"/>
    </location>
</feature>
<dbReference type="InterPro" id="IPR011990">
    <property type="entry name" value="TPR-like_helical_dom_sf"/>
</dbReference>
<evidence type="ECO:0000259" key="8">
    <source>
        <dbReference type="Pfam" id="PF14322"/>
    </source>
</evidence>
<keyword evidence="5" id="KW-0998">Cell outer membrane</keyword>
<accession>A0A401LY58</accession>
<organism evidence="9 10">
    <name type="scientific">Bacteroides faecalis</name>
    <dbReference type="NCBI Taxonomy" id="2447885"/>
    <lineage>
        <taxon>Bacteria</taxon>
        <taxon>Pseudomonadati</taxon>
        <taxon>Bacteroidota</taxon>
        <taxon>Bacteroidia</taxon>
        <taxon>Bacteroidales</taxon>
        <taxon>Bacteroidaceae</taxon>
        <taxon>Bacteroides</taxon>
    </lineage>
</organism>
<dbReference type="Pfam" id="PF14322">
    <property type="entry name" value="SusD-like_3"/>
    <property type="match status" value="1"/>
</dbReference>
<dbReference type="SUPFAM" id="SSF48452">
    <property type="entry name" value="TPR-like"/>
    <property type="match status" value="1"/>
</dbReference>
<feature type="domain" description="RagB/SusD" evidence="7">
    <location>
        <begin position="319"/>
        <end position="441"/>
    </location>
</feature>
<evidence type="ECO:0000256" key="5">
    <source>
        <dbReference type="ARBA" id="ARBA00023237"/>
    </source>
</evidence>
<sequence>MKNKFLLPLLLLALSLSGCSDFLDIVPDGVARLETAFNRRAEAKKFLYTCYSFMPKHGEISADAALWGDELWTLENSATAAQKFGYEAFNIERGLQNSTSPLVNHWYHYYRAISDCNIFIENVVTVPDLPDWEKKQWLAEAKVLKAYYHFMLICQYGPIPLNRKNLPIDADEKTVSVFREPVDDCFAYVVQLLDEAKDDLPESVINEYEELGRITMPIAYSLKAKVLVYAASPLFNGNTEQSALVNSKSKDRTPLFNQTVSIDKWKVAVQACKEAVELCENVLGMKLYEYGGSFQYDLTDTIKTQMSLRGAFTERWNSELIWANTQSVQTDIQTYSTPKLDLRYQEGSRLFQGLGVSMKVAEQFYSDHGVPVMEDKTINKNELYELRTATADDQLYIHKGAKTVNIHFNREPRFYAWIGFDTGVWYGQGNENDGKPEDLFYIRGLRNQVHGYRSLAFGPVTGYQPLIPQHYYKLNFLST</sequence>
<reference evidence="9 10" key="1">
    <citation type="submission" date="2018-10" db="EMBL/GenBank/DDBJ databases">
        <title>Draft Genome Sequence of Bacteroides sp. KCTC 15687.</title>
        <authorList>
            <person name="Yu S.Y."/>
            <person name="Kim J.S."/>
            <person name="Oh B.S."/>
            <person name="Park S.H."/>
            <person name="Kang S.W."/>
            <person name="Park J.E."/>
            <person name="Choi S.H."/>
            <person name="Han K.I."/>
            <person name="Lee K.C."/>
            <person name="Eom M.K."/>
            <person name="Suh M.K."/>
            <person name="Lee D.H."/>
            <person name="Yoon H."/>
            <person name="Kim B."/>
            <person name="Yang S.J."/>
            <person name="Lee J.S."/>
            <person name="Lee J.H."/>
        </authorList>
    </citation>
    <scope>NUCLEOTIDE SEQUENCE [LARGE SCALE GENOMIC DNA]</scope>
    <source>
        <strain evidence="9 10">KCTC 15687</strain>
    </source>
</reference>
<comment type="similarity">
    <text evidence="2">Belongs to the SusD family.</text>
</comment>
<evidence type="ECO:0000259" key="7">
    <source>
        <dbReference type="Pfam" id="PF07980"/>
    </source>
</evidence>
<evidence type="ECO:0000256" key="6">
    <source>
        <dbReference type="SAM" id="SignalP"/>
    </source>
</evidence>
<dbReference type="InterPro" id="IPR012944">
    <property type="entry name" value="SusD_RagB_dom"/>
</dbReference>
<evidence type="ECO:0000256" key="4">
    <source>
        <dbReference type="ARBA" id="ARBA00023136"/>
    </source>
</evidence>
<dbReference type="OrthoDB" id="724176at2"/>
<evidence type="ECO:0000313" key="9">
    <source>
        <dbReference type="EMBL" id="GCB36442.1"/>
    </source>
</evidence>
<feature type="signal peptide" evidence="6">
    <location>
        <begin position="1"/>
        <end position="20"/>
    </location>
</feature>
<keyword evidence="4" id="KW-0472">Membrane</keyword>
<name>A0A401LY58_9BACE</name>
<dbReference type="GO" id="GO:0009279">
    <property type="term" value="C:cell outer membrane"/>
    <property type="evidence" value="ECO:0007669"/>
    <property type="project" value="UniProtKB-SubCell"/>
</dbReference>